<dbReference type="PANTHER" id="PTHR43590">
    <property type="entry name" value="ARSENIC RESISTANCE PROTEIN ARSH (AFU_ORTHOLOGUE AFUA_5G15030)"/>
    <property type="match status" value="1"/>
</dbReference>
<gene>
    <name evidence="3" type="ORF">NliqN6_0088</name>
</gene>
<protein>
    <recommendedName>
        <fullName evidence="2">NADPH-dependent FMN reductase-like domain-containing protein</fullName>
    </recommendedName>
</protein>
<evidence type="ECO:0000256" key="1">
    <source>
        <dbReference type="SAM" id="MobiDB-lite"/>
    </source>
</evidence>
<sequence>MASATDGYKVYRASPIPGAETLADGSKAVDGEDWVQGLDLDAVTKMHEARSEKIKILVLYGSLRERSFSKLMAFEAARILDRIGCDVKVYDPQGLPVKDDIQHNHPKVQELRDLSTWSEAQFWCSPEQHGNITAVMKNQIDWIPLSTGSVRPTQGRILGFAQVNGGSQSFNTVNTLRILGRWMRMFVIPNQSSLPLAWKSFTPAGRLKPSSNRDRIVDVCEELVKVSMIVGPHMEFLNDRYSEREETREKGRLLTQAEKEADKDKAIPTAAD</sequence>
<dbReference type="GO" id="GO:0016655">
    <property type="term" value="F:oxidoreductase activity, acting on NAD(P)H, quinone or similar compound as acceptor"/>
    <property type="evidence" value="ECO:0007669"/>
    <property type="project" value="TreeGrafter"/>
</dbReference>
<accession>A0A8H3TM91</accession>
<feature type="region of interest" description="Disordered" evidence="1">
    <location>
        <begin position="241"/>
        <end position="272"/>
    </location>
</feature>
<dbReference type="SUPFAM" id="SSF52218">
    <property type="entry name" value="Flavoproteins"/>
    <property type="match status" value="1"/>
</dbReference>
<evidence type="ECO:0000313" key="4">
    <source>
        <dbReference type="Proteomes" id="UP000620104"/>
    </source>
</evidence>
<reference evidence="3" key="1">
    <citation type="submission" date="2020-07" db="EMBL/GenBank/DDBJ databases">
        <title>Draft Genome Sequence of a Deep-Sea Yeast, Naganishia (Cryptococcus) liquefaciens strain N6.</title>
        <authorList>
            <person name="Han Y.W."/>
            <person name="Kajitani R."/>
            <person name="Morimoto H."/>
            <person name="Parhat M."/>
            <person name="Tsubouchi H."/>
            <person name="Bakenova O."/>
            <person name="Ogata M."/>
            <person name="Argunhan B."/>
            <person name="Aoki R."/>
            <person name="Kajiwara S."/>
            <person name="Itoh T."/>
            <person name="Iwasaki H."/>
        </authorList>
    </citation>
    <scope>NUCLEOTIDE SEQUENCE</scope>
    <source>
        <strain evidence="3">N6</strain>
    </source>
</reference>
<dbReference type="InterPro" id="IPR029039">
    <property type="entry name" value="Flavoprotein-like_sf"/>
</dbReference>
<dbReference type="PANTHER" id="PTHR43590:SF1">
    <property type="entry name" value="ARSENIC RESISTANCE PROTEIN ARSH (AFU_ORTHOLOGUE AFUA_5G15030)"/>
    <property type="match status" value="1"/>
</dbReference>
<dbReference type="NCBIfam" id="TIGR02690">
    <property type="entry name" value="resist_ArsH"/>
    <property type="match status" value="1"/>
</dbReference>
<dbReference type="InterPro" id="IPR014063">
    <property type="entry name" value="Arsenate-R_ArsH"/>
</dbReference>
<dbReference type="EMBL" id="BLZA01000002">
    <property type="protein sequence ID" value="GHJ83686.1"/>
    <property type="molecule type" value="Genomic_DNA"/>
</dbReference>
<dbReference type="InterPro" id="IPR005025">
    <property type="entry name" value="FMN_Rdtase-like_dom"/>
</dbReference>
<feature type="domain" description="NADPH-dependent FMN reductase-like" evidence="2">
    <location>
        <begin position="54"/>
        <end position="198"/>
    </location>
</feature>
<proteinExistence type="predicted"/>
<evidence type="ECO:0000313" key="3">
    <source>
        <dbReference type="EMBL" id="GHJ83686.1"/>
    </source>
</evidence>
<name>A0A8H3TM91_9TREE</name>
<organism evidence="3 4">
    <name type="scientific">Naganishia liquefaciens</name>
    <dbReference type="NCBI Taxonomy" id="104408"/>
    <lineage>
        <taxon>Eukaryota</taxon>
        <taxon>Fungi</taxon>
        <taxon>Dikarya</taxon>
        <taxon>Basidiomycota</taxon>
        <taxon>Agaricomycotina</taxon>
        <taxon>Tremellomycetes</taxon>
        <taxon>Filobasidiales</taxon>
        <taxon>Filobasidiaceae</taxon>
        <taxon>Naganishia</taxon>
    </lineage>
</organism>
<dbReference type="Proteomes" id="UP000620104">
    <property type="component" value="Unassembled WGS sequence"/>
</dbReference>
<dbReference type="AlphaFoldDB" id="A0A8H3TM91"/>
<dbReference type="Pfam" id="PF03358">
    <property type="entry name" value="FMN_red"/>
    <property type="match status" value="1"/>
</dbReference>
<comment type="caution">
    <text evidence="3">The sequence shown here is derived from an EMBL/GenBank/DDBJ whole genome shotgun (WGS) entry which is preliminary data.</text>
</comment>
<feature type="compositionally biased region" description="Basic and acidic residues" evidence="1">
    <location>
        <begin position="241"/>
        <end position="266"/>
    </location>
</feature>
<dbReference type="OrthoDB" id="8300214at2759"/>
<dbReference type="Gene3D" id="3.40.50.360">
    <property type="match status" value="1"/>
</dbReference>
<keyword evidence="4" id="KW-1185">Reference proteome</keyword>
<evidence type="ECO:0000259" key="2">
    <source>
        <dbReference type="Pfam" id="PF03358"/>
    </source>
</evidence>